<dbReference type="CDD" id="cd01392">
    <property type="entry name" value="HTH_LacI"/>
    <property type="match status" value="1"/>
</dbReference>
<dbReference type="SUPFAM" id="SSF47413">
    <property type="entry name" value="lambda repressor-like DNA-binding domains"/>
    <property type="match status" value="1"/>
</dbReference>
<comment type="caution">
    <text evidence="6">The sequence shown here is derived from an EMBL/GenBank/DDBJ whole genome shotgun (WGS) entry which is preliminary data.</text>
</comment>
<evidence type="ECO:0000256" key="4">
    <source>
        <dbReference type="ARBA" id="ARBA00023163"/>
    </source>
</evidence>
<organism evidence="6 7">
    <name type="scientific">Halonatronomonas betaini</name>
    <dbReference type="NCBI Taxonomy" id="2778430"/>
    <lineage>
        <taxon>Bacteria</taxon>
        <taxon>Bacillati</taxon>
        <taxon>Bacillota</taxon>
        <taxon>Clostridia</taxon>
        <taxon>Halanaerobiales</taxon>
        <taxon>Halarsenatibacteraceae</taxon>
        <taxon>Halonatronomonas</taxon>
    </lineage>
</organism>
<dbReference type="Pfam" id="PF00356">
    <property type="entry name" value="LacI"/>
    <property type="match status" value="1"/>
</dbReference>
<dbReference type="RefSeq" id="WP_270453875.1">
    <property type="nucleotide sequence ID" value="NZ_JADPIE010000004.1"/>
</dbReference>
<name>A0A931FAG4_9FIRM</name>
<gene>
    <name evidence="6" type="ORF">I0Q91_07660</name>
</gene>
<proteinExistence type="predicted"/>
<feature type="domain" description="HTH lacI-type" evidence="5">
    <location>
        <begin position="7"/>
        <end position="61"/>
    </location>
</feature>
<dbReference type="EMBL" id="JADPIE010000004">
    <property type="protein sequence ID" value="MBF8436947.1"/>
    <property type="molecule type" value="Genomic_DNA"/>
</dbReference>
<dbReference type="InterPro" id="IPR046335">
    <property type="entry name" value="LacI/GalR-like_sensor"/>
</dbReference>
<evidence type="ECO:0000313" key="7">
    <source>
        <dbReference type="Proteomes" id="UP000621436"/>
    </source>
</evidence>
<keyword evidence="4" id="KW-0804">Transcription</keyword>
<protein>
    <submittedName>
        <fullName evidence="6">LacI family DNA-binding transcriptional regulator</fullName>
    </submittedName>
</protein>
<sequence>MAAGENITIKDIAERCGVSVTTVSRVLNEKPDVNDETRARVLKVIEDSNYRPNGMARSLVINQTYSVGLIIPDINNPYFPEVARGVEDQAQDSSYSVIFSSTDNKLEQEQEVIDLMLQKRVDGLIVSLSLANRDILKRLESRNIPVVQLDRKIPDSIYPAVMIDNQQSAYKAVQFLIDEGYKEIAHITGDLQTVPGQDREDGYRKAILDNDLRLAEDMIFEGNFSKRSGYEAMEQMIASGNLPEAIFAANDMMALGVLEACRHAEIRIPEDLVLIGHDNISISNLVYPALTTMAQPKYKLGRQASKMLIDLINIKQKKGSLDKEDFFADQILETKLVRRGSTARV</sequence>
<evidence type="ECO:0000256" key="1">
    <source>
        <dbReference type="ARBA" id="ARBA00022491"/>
    </source>
</evidence>
<dbReference type="Gene3D" id="1.10.260.40">
    <property type="entry name" value="lambda repressor-like DNA-binding domains"/>
    <property type="match status" value="1"/>
</dbReference>
<dbReference type="CDD" id="cd06267">
    <property type="entry name" value="PBP1_LacI_sugar_binding-like"/>
    <property type="match status" value="1"/>
</dbReference>
<dbReference type="Proteomes" id="UP000621436">
    <property type="component" value="Unassembled WGS sequence"/>
</dbReference>
<keyword evidence="3 6" id="KW-0238">DNA-binding</keyword>
<evidence type="ECO:0000313" key="6">
    <source>
        <dbReference type="EMBL" id="MBF8436947.1"/>
    </source>
</evidence>
<evidence type="ECO:0000256" key="2">
    <source>
        <dbReference type="ARBA" id="ARBA00023015"/>
    </source>
</evidence>
<dbReference type="PROSITE" id="PS50932">
    <property type="entry name" value="HTH_LACI_2"/>
    <property type="match status" value="1"/>
</dbReference>
<dbReference type="SMART" id="SM00354">
    <property type="entry name" value="HTH_LACI"/>
    <property type="match status" value="1"/>
</dbReference>
<dbReference type="InterPro" id="IPR028082">
    <property type="entry name" value="Peripla_BP_I"/>
</dbReference>
<dbReference type="InterPro" id="IPR000843">
    <property type="entry name" value="HTH_LacI"/>
</dbReference>
<dbReference type="InterPro" id="IPR010982">
    <property type="entry name" value="Lambda_DNA-bd_dom_sf"/>
</dbReference>
<accession>A0A931FAG4</accession>
<dbReference type="GO" id="GO:0000976">
    <property type="term" value="F:transcription cis-regulatory region binding"/>
    <property type="evidence" value="ECO:0007669"/>
    <property type="project" value="TreeGrafter"/>
</dbReference>
<keyword evidence="1" id="KW-0678">Repressor</keyword>
<dbReference type="PANTHER" id="PTHR30146:SF148">
    <property type="entry name" value="HTH-TYPE TRANSCRIPTIONAL REPRESSOR PURR-RELATED"/>
    <property type="match status" value="1"/>
</dbReference>
<reference evidence="6" key="1">
    <citation type="submission" date="2020-11" db="EMBL/GenBank/DDBJ databases">
        <title>Halonatronomonas betainensis gen. nov., sp. nov. a novel haloalkaliphilic representative of the family Halanaerobiacae capable of betaine degradation.</title>
        <authorList>
            <person name="Boltyanskaya Y."/>
            <person name="Kevbrin V."/>
            <person name="Detkova E."/>
            <person name="Grouzdev D.S."/>
            <person name="Koziaeva V."/>
            <person name="Zhilina T."/>
        </authorList>
    </citation>
    <scope>NUCLEOTIDE SEQUENCE</scope>
    <source>
        <strain evidence="6">Z-7014</strain>
    </source>
</reference>
<dbReference type="GO" id="GO:0003700">
    <property type="term" value="F:DNA-binding transcription factor activity"/>
    <property type="evidence" value="ECO:0007669"/>
    <property type="project" value="TreeGrafter"/>
</dbReference>
<evidence type="ECO:0000256" key="3">
    <source>
        <dbReference type="ARBA" id="ARBA00023125"/>
    </source>
</evidence>
<dbReference type="AlphaFoldDB" id="A0A931FAG4"/>
<dbReference type="Pfam" id="PF13377">
    <property type="entry name" value="Peripla_BP_3"/>
    <property type="match status" value="1"/>
</dbReference>
<dbReference type="SUPFAM" id="SSF53822">
    <property type="entry name" value="Periplasmic binding protein-like I"/>
    <property type="match status" value="1"/>
</dbReference>
<evidence type="ECO:0000259" key="5">
    <source>
        <dbReference type="PROSITE" id="PS50932"/>
    </source>
</evidence>
<keyword evidence="2" id="KW-0805">Transcription regulation</keyword>
<dbReference type="Gene3D" id="3.40.50.2300">
    <property type="match status" value="2"/>
</dbReference>
<dbReference type="PANTHER" id="PTHR30146">
    <property type="entry name" value="LACI-RELATED TRANSCRIPTIONAL REPRESSOR"/>
    <property type="match status" value="1"/>
</dbReference>
<dbReference type="PRINTS" id="PR00036">
    <property type="entry name" value="HTHLACI"/>
</dbReference>
<keyword evidence="7" id="KW-1185">Reference proteome</keyword>